<sequence>MSGGGARVRGSLPWTWWTYCCISPTTRSSRFRSGETASRDSLWTSLLAARTLRR</sequence>
<proteinExistence type="predicted"/>
<reference evidence="1" key="1">
    <citation type="submission" date="2014-09" db="EMBL/GenBank/DDBJ databases">
        <authorList>
            <person name="Magalhaes I.L.F."/>
            <person name="Oliveira U."/>
            <person name="Santos F.R."/>
            <person name="Vidigal T.H.D.A."/>
            <person name="Brescovit A.D."/>
            <person name="Santos A.J."/>
        </authorList>
    </citation>
    <scope>NUCLEOTIDE SEQUENCE</scope>
    <source>
        <tissue evidence="1">Shoot tissue taken approximately 20 cm above the soil surface</tissue>
    </source>
</reference>
<reference evidence="1" key="2">
    <citation type="journal article" date="2015" name="Data Brief">
        <title>Shoot transcriptome of the giant reed, Arundo donax.</title>
        <authorList>
            <person name="Barrero R.A."/>
            <person name="Guerrero F.D."/>
            <person name="Moolhuijzen P."/>
            <person name="Goolsby J.A."/>
            <person name="Tidwell J."/>
            <person name="Bellgard S.E."/>
            <person name="Bellgard M.I."/>
        </authorList>
    </citation>
    <scope>NUCLEOTIDE SEQUENCE</scope>
    <source>
        <tissue evidence="1">Shoot tissue taken approximately 20 cm above the soil surface</tissue>
    </source>
</reference>
<dbReference type="EMBL" id="GBRH01264453">
    <property type="protein sequence ID" value="JAD33442.1"/>
    <property type="molecule type" value="Transcribed_RNA"/>
</dbReference>
<accession>A0A0A8ZEZ4</accession>
<evidence type="ECO:0000313" key="1">
    <source>
        <dbReference type="EMBL" id="JAD33442.1"/>
    </source>
</evidence>
<protein>
    <submittedName>
        <fullName evidence="1">Uncharacterized protein</fullName>
    </submittedName>
</protein>
<organism evidence="1">
    <name type="scientific">Arundo donax</name>
    <name type="common">Giant reed</name>
    <name type="synonym">Donax arundinaceus</name>
    <dbReference type="NCBI Taxonomy" id="35708"/>
    <lineage>
        <taxon>Eukaryota</taxon>
        <taxon>Viridiplantae</taxon>
        <taxon>Streptophyta</taxon>
        <taxon>Embryophyta</taxon>
        <taxon>Tracheophyta</taxon>
        <taxon>Spermatophyta</taxon>
        <taxon>Magnoliopsida</taxon>
        <taxon>Liliopsida</taxon>
        <taxon>Poales</taxon>
        <taxon>Poaceae</taxon>
        <taxon>PACMAD clade</taxon>
        <taxon>Arundinoideae</taxon>
        <taxon>Arundineae</taxon>
        <taxon>Arundo</taxon>
    </lineage>
</organism>
<name>A0A0A8ZEZ4_ARUDO</name>
<dbReference type="AlphaFoldDB" id="A0A0A8ZEZ4"/>